<evidence type="ECO:0000256" key="2">
    <source>
        <dbReference type="SAM" id="SignalP"/>
    </source>
</evidence>
<reference evidence="5 6" key="2">
    <citation type="journal article" date="2013" name="Genome Announc.">
        <title>Genome Sequence of Growth-Improving Paenibacillus mucilaginosus Strain KNP414.</title>
        <authorList>
            <person name="Lu J.J."/>
            <person name="Wang J.F."/>
            <person name="Hu X.F."/>
        </authorList>
    </citation>
    <scope>NUCLEOTIDE SEQUENCE [LARGE SCALE GENOMIC DNA]</scope>
    <source>
        <strain evidence="5 6">KNP414</strain>
    </source>
</reference>
<dbReference type="HOGENOM" id="CLU_045984_0_0_9"/>
<feature type="region of interest" description="Disordered" evidence="1">
    <location>
        <begin position="38"/>
        <end position="78"/>
    </location>
</feature>
<evidence type="ECO:0000259" key="4">
    <source>
        <dbReference type="Pfam" id="PF17479"/>
    </source>
</evidence>
<organism evidence="5 6">
    <name type="scientific">Paenibacillus mucilaginosus (strain KNP414)</name>
    <dbReference type="NCBI Taxonomy" id="1036673"/>
    <lineage>
        <taxon>Bacteria</taxon>
        <taxon>Bacillati</taxon>
        <taxon>Bacillota</taxon>
        <taxon>Bacilli</taxon>
        <taxon>Bacillales</taxon>
        <taxon>Paenibacillaceae</taxon>
        <taxon>Paenibacillus</taxon>
    </lineage>
</organism>
<accession>F8FP32</accession>
<evidence type="ECO:0000256" key="1">
    <source>
        <dbReference type="SAM" id="MobiDB-lite"/>
    </source>
</evidence>
<protein>
    <recommendedName>
        <fullName evidence="7">Lipoprotein YerB</fullName>
    </recommendedName>
</protein>
<evidence type="ECO:0008006" key="7">
    <source>
        <dbReference type="Google" id="ProtNLM"/>
    </source>
</evidence>
<dbReference type="PROSITE" id="PS51257">
    <property type="entry name" value="PROKAR_LIPOPROTEIN"/>
    <property type="match status" value="1"/>
</dbReference>
<dbReference type="Pfam" id="PF11258">
    <property type="entry name" value="DUF3048"/>
    <property type="match status" value="1"/>
</dbReference>
<dbReference type="EMBL" id="CP002869">
    <property type="protein sequence ID" value="AEI45811.1"/>
    <property type="molecule type" value="Genomic_DNA"/>
</dbReference>
<dbReference type="Proteomes" id="UP000006620">
    <property type="component" value="Chromosome"/>
</dbReference>
<gene>
    <name evidence="5" type="ordered locus">KNP414_07301</name>
</gene>
<feature type="compositionally biased region" description="Pro residues" evidence="1">
    <location>
        <begin position="61"/>
        <end position="71"/>
    </location>
</feature>
<sequence length="386" mass="40549">MTARNTGLPGKKRCRRAALLLLAGGLLALTAGCSLGGGEEAQPPKPAPVKVQSESDGPAEPAVPSPPPGPKAPLTGLPLGETALARPVMVMINNAPQARPQSGLSDADMLLEVLAEGEITRLVAVYQSSPAVQNPIGPVRSIRPYFIELGKSFGAIQVHAGGSPDGYAKLKKERIDDMDEITNAGPSFWREKSRKAPHNLYTSLEKIRTGAEGRGFTVTGDAALLPAYTFASADAAVQPVSAGGPDGSVEALTLDVTFLVKGYKVGYRYEAGSGRYLRSIDGEPHHDLNNGSQLAAENVIVMGADHKVLDKEGRLEVKLTGGGEALIFQKGRTQKGEWRRGASSEALKFASGGKAVELIPGRTHILIVPNAPDFASHVTYGPTTQP</sequence>
<feature type="signal peptide" evidence="2">
    <location>
        <begin position="1"/>
        <end position="36"/>
    </location>
</feature>
<dbReference type="RefSeq" id="WP_013920952.1">
    <property type="nucleotide sequence ID" value="NC_015690.1"/>
</dbReference>
<dbReference type="InterPro" id="IPR035328">
    <property type="entry name" value="DUF3048_C"/>
</dbReference>
<reference evidence="6" key="1">
    <citation type="submission" date="2011-06" db="EMBL/GenBank/DDBJ databases">
        <title>Complete genome sequence of Paenibacillus mucilaginosus KNP414.</title>
        <authorList>
            <person name="Wang J."/>
            <person name="Hu S."/>
            <person name="Hu X."/>
            <person name="Zhang B."/>
            <person name="Dong D."/>
            <person name="Zhang S."/>
            <person name="Zhao K."/>
            <person name="Wu D."/>
        </authorList>
    </citation>
    <scope>NUCLEOTIDE SEQUENCE [LARGE SCALE GENOMIC DNA]</scope>
    <source>
        <strain evidence="6">KNP414</strain>
    </source>
</reference>
<dbReference type="PATRIC" id="fig|1036673.3.peg.6814"/>
<dbReference type="Gene3D" id="3.50.90.10">
    <property type="entry name" value="YerB-like"/>
    <property type="match status" value="1"/>
</dbReference>
<dbReference type="InterPro" id="IPR021416">
    <property type="entry name" value="DUF3048_N"/>
</dbReference>
<keyword evidence="2" id="KW-0732">Signal</keyword>
<evidence type="ECO:0000313" key="5">
    <source>
        <dbReference type="EMBL" id="AEI45811.1"/>
    </source>
</evidence>
<feature type="domain" description="DUF3048" evidence="4">
    <location>
        <begin position="255"/>
        <end position="365"/>
    </location>
</feature>
<name>F8FP32_PAEMK</name>
<feature type="chain" id="PRO_5038417627" description="Lipoprotein YerB" evidence="2">
    <location>
        <begin position="37"/>
        <end position="386"/>
    </location>
</feature>
<dbReference type="InterPro" id="IPR023158">
    <property type="entry name" value="YerB-like_sf"/>
</dbReference>
<feature type="domain" description="DUF3048" evidence="3">
    <location>
        <begin position="74"/>
        <end position="216"/>
    </location>
</feature>
<dbReference type="KEGG" id="pms:KNP414_07301"/>
<dbReference type="SUPFAM" id="SSF159774">
    <property type="entry name" value="YerB-like"/>
    <property type="match status" value="1"/>
</dbReference>
<dbReference type="Pfam" id="PF17479">
    <property type="entry name" value="DUF3048_C"/>
    <property type="match status" value="1"/>
</dbReference>
<evidence type="ECO:0000259" key="3">
    <source>
        <dbReference type="Pfam" id="PF11258"/>
    </source>
</evidence>
<proteinExistence type="predicted"/>
<evidence type="ECO:0000313" key="6">
    <source>
        <dbReference type="Proteomes" id="UP000006620"/>
    </source>
</evidence>
<dbReference type="AlphaFoldDB" id="F8FP32"/>